<keyword evidence="4" id="KW-1185">Reference proteome</keyword>
<dbReference type="Proteomes" id="UP000502041">
    <property type="component" value="Chromosome"/>
</dbReference>
<dbReference type="Gene3D" id="3.30.1450.10">
    <property type="match status" value="1"/>
</dbReference>
<sequence>MRIKLFLLAGTALLLSACAVQQVQLGSSREEVISRYGKPSATVVMPSGTTRLQYSLQPAGQSAVMVDLDAAGKVVAAGEALNPAGFAQVEIGKWTRADAERAFGPPAWVDRVYSWPGDIMNYRWRDATNDMLFWVYLDDKGLVQRIGQGIEHRNDSILDN</sequence>
<accession>A0A6H2H5F4</accession>
<evidence type="ECO:0008006" key="5">
    <source>
        <dbReference type="Google" id="ProtNLM"/>
    </source>
</evidence>
<gene>
    <name evidence="3" type="ORF">HC248_00260</name>
</gene>
<proteinExistence type="predicted"/>
<evidence type="ECO:0000256" key="1">
    <source>
        <dbReference type="ARBA" id="ARBA00022729"/>
    </source>
</evidence>
<evidence type="ECO:0000313" key="3">
    <source>
        <dbReference type="EMBL" id="QJC54997.1"/>
    </source>
</evidence>
<evidence type="ECO:0000256" key="2">
    <source>
        <dbReference type="SAM" id="SignalP"/>
    </source>
</evidence>
<feature type="chain" id="PRO_5026081458" description="Lipoprotein transmembrane" evidence="2">
    <location>
        <begin position="20"/>
        <end position="160"/>
    </location>
</feature>
<organism evidence="3 4">
    <name type="scientific">Polaromonas vacuolata</name>
    <dbReference type="NCBI Taxonomy" id="37448"/>
    <lineage>
        <taxon>Bacteria</taxon>
        <taxon>Pseudomonadati</taxon>
        <taxon>Pseudomonadota</taxon>
        <taxon>Betaproteobacteria</taxon>
        <taxon>Burkholderiales</taxon>
        <taxon>Comamonadaceae</taxon>
        <taxon>Polaromonas</taxon>
    </lineage>
</organism>
<dbReference type="PROSITE" id="PS51257">
    <property type="entry name" value="PROKAR_LIPOPROTEIN"/>
    <property type="match status" value="1"/>
</dbReference>
<evidence type="ECO:0000313" key="4">
    <source>
        <dbReference type="Proteomes" id="UP000502041"/>
    </source>
</evidence>
<dbReference type="EMBL" id="CP051461">
    <property type="protein sequence ID" value="QJC54997.1"/>
    <property type="molecule type" value="Genomic_DNA"/>
</dbReference>
<dbReference type="AlphaFoldDB" id="A0A6H2H5F4"/>
<dbReference type="KEGG" id="pvac:HC248_00260"/>
<dbReference type="InterPro" id="IPR037873">
    <property type="entry name" value="BamE-like"/>
</dbReference>
<dbReference type="RefSeq" id="WP_168920921.1">
    <property type="nucleotide sequence ID" value="NZ_CP051461.1"/>
</dbReference>
<protein>
    <recommendedName>
        <fullName evidence="5">Lipoprotein transmembrane</fullName>
    </recommendedName>
</protein>
<name>A0A6H2H5F4_9BURK</name>
<reference evidence="3 4" key="1">
    <citation type="submission" date="2020-04" db="EMBL/GenBank/DDBJ databases">
        <title>Complete genome of a Psychrophilic, Marine, Gas Vacuolate Bacterium Polaromonas vacuolata KCTC 22033T.</title>
        <authorList>
            <person name="Hwang K."/>
            <person name="Kim K.M."/>
        </authorList>
    </citation>
    <scope>NUCLEOTIDE SEQUENCE [LARGE SCALE GENOMIC DNA]</scope>
    <source>
        <strain evidence="3 4">KCTC 22033</strain>
    </source>
</reference>
<keyword evidence="1 2" id="KW-0732">Signal</keyword>
<feature type="signal peptide" evidence="2">
    <location>
        <begin position="1"/>
        <end position="19"/>
    </location>
</feature>